<evidence type="ECO:0000256" key="1">
    <source>
        <dbReference type="ARBA" id="ARBA00001929"/>
    </source>
</evidence>
<dbReference type="InterPro" id="IPR006067">
    <property type="entry name" value="NO2/SO3_Rdtase_4Fe4S_dom"/>
</dbReference>
<organism evidence="19 20">
    <name type="scientific">Elizabethkingia ursingii</name>
    <dbReference type="NCBI Taxonomy" id="1756150"/>
    <lineage>
        <taxon>Bacteria</taxon>
        <taxon>Pseudomonadati</taxon>
        <taxon>Bacteroidota</taxon>
        <taxon>Flavobacteriia</taxon>
        <taxon>Flavobacteriales</taxon>
        <taxon>Weeksellaceae</taxon>
        <taxon>Elizabethkingia</taxon>
    </lineage>
</organism>
<dbReference type="Gene3D" id="3.30.413.10">
    <property type="entry name" value="Sulfite Reductase Hemoprotein, domain 1"/>
    <property type="match status" value="2"/>
</dbReference>
<dbReference type="InterPro" id="IPR036136">
    <property type="entry name" value="Nit/Sulf_reduc_fer-like_dom_sf"/>
</dbReference>
<keyword evidence="12" id="KW-0411">Iron-sulfur</keyword>
<comment type="pathway">
    <text evidence="3">Sulfur metabolism; hydrogen sulfide biosynthesis; hydrogen sulfide from sulfite (NADPH route): step 1/1.</text>
</comment>
<comment type="cofactor">
    <cofactor evidence="2">
        <name>[4Fe-4S] cluster</name>
        <dbReference type="ChEBI" id="CHEBI:49883"/>
    </cofactor>
</comment>
<evidence type="ECO:0000256" key="9">
    <source>
        <dbReference type="ARBA" id="ARBA00022857"/>
    </source>
</evidence>
<dbReference type="SUPFAM" id="SSF55124">
    <property type="entry name" value="Nitrite/Sulfite reductase N-terminal domain-like"/>
    <property type="match status" value="2"/>
</dbReference>
<evidence type="ECO:0000256" key="10">
    <source>
        <dbReference type="ARBA" id="ARBA00023002"/>
    </source>
</evidence>
<evidence type="ECO:0000256" key="3">
    <source>
        <dbReference type="ARBA" id="ARBA00004774"/>
    </source>
</evidence>
<dbReference type="PANTHER" id="PTHR11493:SF47">
    <property type="entry name" value="SULFITE REDUCTASE [NADPH] SUBUNIT BETA"/>
    <property type="match status" value="1"/>
</dbReference>
<accession>A0AAJ3TMW9</accession>
<evidence type="ECO:0000256" key="11">
    <source>
        <dbReference type="ARBA" id="ARBA00023004"/>
    </source>
</evidence>
<dbReference type="AlphaFoldDB" id="A0AAJ3TMW9"/>
<feature type="domain" description="Nitrite/Sulfite reductase ferredoxin-like" evidence="18">
    <location>
        <begin position="72"/>
        <end position="125"/>
    </location>
</feature>
<evidence type="ECO:0000256" key="12">
    <source>
        <dbReference type="ARBA" id="ARBA00023014"/>
    </source>
</evidence>
<dbReference type="GO" id="GO:0046872">
    <property type="term" value="F:metal ion binding"/>
    <property type="evidence" value="ECO:0007669"/>
    <property type="project" value="UniProtKB-KW"/>
</dbReference>
<feature type="domain" description="Nitrite/Sulfite reductase ferredoxin-like" evidence="18">
    <location>
        <begin position="394"/>
        <end position="436"/>
    </location>
</feature>
<dbReference type="InterPro" id="IPR045854">
    <property type="entry name" value="NO2/SO3_Rdtase_4Fe4S_sf"/>
</dbReference>
<dbReference type="SUPFAM" id="SSF56014">
    <property type="entry name" value="Nitrite and sulphite reductase 4Fe-4S domain-like"/>
    <property type="match status" value="2"/>
</dbReference>
<dbReference type="Pfam" id="PF03460">
    <property type="entry name" value="NIR_SIR_ferr"/>
    <property type="match status" value="2"/>
</dbReference>
<evidence type="ECO:0000256" key="4">
    <source>
        <dbReference type="ARBA" id="ARBA00010429"/>
    </source>
</evidence>
<evidence type="ECO:0000256" key="2">
    <source>
        <dbReference type="ARBA" id="ARBA00001966"/>
    </source>
</evidence>
<dbReference type="GO" id="GO:0050311">
    <property type="term" value="F:sulfite reductase (ferredoxin) activity"/>
    <property type="evidence" value="ECO:0007669"/>
    <property type="project" value="TreeGrafter"/>
</dbReference>
<dbReference type="GO" id="GO:0009337">
    <property type="term" value="C:sulfite reductase complex (NADPH)"/>
    <property type="evidence" value="ECO:0007669"/>
    <property type="project" value="TreeGrafter"/>
</dbReference>
<dbReference type="NCBIfam" id="NF010029">
    <property type="entry name" value="PRK13504.1"/>
    <property type="match status" value="1"/>
</dbReference>
<evidence type="ECO:0000313" key="19">
    <source>
        <dbReference type="EMBL" id="OPB73480.1"/>
    </source>
</evidence>
<dbReference type="EC" id="1.8.1.2" evidence="5"/>
<evidence type="ECO:0000256" key="13">
    <source>
        <dbReference type="ARBA" id="ARBA00023192"/>
    </source>
</evidence>
<keyword evidence="7" id="KW-0349">Heme</keyword>
<dbReference type="Proteomes" id="UP000190816">
    <property type="component" value="Unassembled WGS sequence"/>
</dbReference>
<evidence type="ECO:0000256" key="6">
    <source>
        <dbReference type="ARBA" id="ARBA00022485"/>
    </source>
</evidence>
<comment type="function">
    <text evidence="15">Component of the sulfite reductase complex that catalyzes the 6-electron reduction of sulfite to sulfide. This is one of several activities required for the biosynthesis of L-cysteine from sulfate.</text>
</comment>
<dbReference type="EMBL" id="MAIC01000016">
    <property type="protein sequence ID" value="OPB73480.1"/>
    <property type="molecule type" value="Genomic_DNA"/>
</dbReference>
<dbReference type="GO" id="GO:0020037">
    <property type="term" value="F:heme binding"/>
    <property type="evidence" value="ECO:0007669"/>
    <property type="project" value="InterPro"/>
</dbReference>
<dbReference type="InterPro" id="IPR005117">
    <property type="entry name" value="NiRdtase/SiRdtase_haem-b_fer"/>
</dbReference>
<evidence type="ECO:0000256" key="15">
    <source>
        <dbReference type="ARBA" id="ARBA00057160"/>
    </source>
</evidence>
<reference evidence="19 20" key="1">
    <citation type="submission" date="2016-06" db="EMBL/GenBank/DDBJ databases">
        <authorList>
            <person name="Nicholson A.C."/>
        </authorList>
    </citation>
    <scope>NUCLEOTIDE SEQUENCE [LARGE SCALE GENOMIC DNA]</scope>
    <source>
        <strain evidence="19 20">G4123</strain>
    </source>
</reference>
<comment type="cofactor">
    <cofactor evidence="1">
        <name>siroheme</name>
        <dbReference type="ChEBI" id="CHEBI:60052"/>
    </cofactor>
</comment>
<feature type="domain" description="Nitrite/sulphite reductase 4Fe-4S" evidence="17">
    <location>
        <begin position="167"/>
        <end position="322"/>
    </location>
</feature>
<name>A0AAJ3TMW9_9FLAO</name>
<keyword evidence="11" id="KW-0408">Iron</keyword>
<dbReference type="FunFam" id="3.30.413.10:FF:000003">
    <property type="entry name" value="Sulfite reductase [NADPH] hemoprotein beta-component"/>
    <property type="match status" value="1"/>
</dbReference>
<proteinExistence type="inferred from homology"/>
<protein>
    <recommendedName>
        <fullName evidence="5">assimilatory sulfite reductase (NADPH)</fullName>
        <ecNumber evidence="5">1.8.1.2</ecNumber>
    </recommendedName>
</protein>
<dbReference type="GO" id="GO:0019344">
    <property type="term" value="P:cysteine biosynthetic process"/>
    <property type="evidence" value="ECO:0007669"/>
    <property type="project" value="UniProtKB-KW"/>
</dbReference>
<dbReference type="GO" id="GO:0051539">
    <property type="term" value="F:4 iron, 4 sulfur cluster binding"/>
    <property type="evidence" value="ECO:0007669"/>
    <property type="project" value="UniProtKB-KW"/>
</dbReference>
<evidence type="ECO:0000256" key="14">
    <source>
        <dbReference type="ARBA" id="ARBA00052219"/>
    </source>
</evidence>
<keyword evidence="13" id="KW-0028">Amino-acid biosynthesis</keyword>
<comment type="catalytic activity">
    <reaction evidence="14">
        <text>hydrogen sulfide + 3 NADP(+) + 3 H2O = sulfite + 3 NADPH + 4 H(+)</text>
        <dbReference type="Rhea" id="RHEA:13801"/>
        <dbReference type="ChEBI" id="CHEBI:15377"/>
        <dbReference type="ChEBI" id="CHEBI:15378"/>
        <dbReference type="ChEBI" id="CHEBI:17359"/>
        <dbReference type="ChEBI" id="CHEBI:29919"/>
        <dbReference type="ChEBI" id="CHEBI:57783"/>
        <dbReference type="ChEBI" id="CHEBI:58349"/>
        <dbReference type="EC" id="1.8.1.2"/>
    </reaction>
</comment>
<dbReference type="RefSeq" id="WP_078402707.1">
    <property type="nucleotide sequence ID" value="NZ_CP016377.1"/>
</dbReference>
<comment type="subunit">
    <text evidence="16">Alpha(8)-beta(8). The alpha component is a flavoprotein, the beta component is a hemoprotein.</text>
</comment>
<evidence type="ECO:0000313" key="20">
    <source>
        <dbReference type="Proteomes" id="UP000190816"/>
    </source>
</evidence>
<dbReference type="PROSITE" id="PS00365">
    <property type="entry name" value="NIR_SIR"/>
    <property type="match status" value="1"/>
</dbReference>
<dbReference type="GO" id="GO:0004783">
    <property type="term" value="F:sulfite reductase (NADPH) activity"/>
    <property type="evidence" value="ECO:0007669"/>
    <property type="project" value="UniProtKB-EC"/>
</dbReference>
<dbReference type="GO" id="GO:0000103">
    <property type="term" value="P:sulfate assimilation"/>
    <property type="evidence" value="ECO:0007669"/>
    <property type="project" value="TreeGrafter"/>
</dbReference>
<dbReference type="KEGG" id="ego:BBD34_05685"/>
<comment type="caution">
    <text evidence="19">The sequence shown here is derived from an EMBL/GenBank/DDBJ whole genome shotgun (WGS) entry which is preliminary data.</text>
</comment>
<evidence type="ECO:0000256" key="5">
    <source>
        <dbReference type="ARBA" id="ARBA00012604"/>
    </source>
</evidence>
<evidence type="ECO:0000259" key="18">
    <source>
        <dbReference type="Pfam" id="PF03460"/>
    </source>
</evidence>
<dbReference type="Pfam" id="PF01077">
    <property type="entry name" value="NIR_SIR"/>
    <property type="match status" value="1"/>
</dbReference>
<evidence type="ECO:0000259" key="17">
    <source>
        <dbReference type="Pfam" id="PF01077"/>
    </source>
</evidence>
<evidence type="ECO:0000256" key="7">
    <source>
        <dbReference type="ARBA" id="ARBA00022617"/>
    </source>
</evidence>
<keyword evidence="9" id="KW-0521">NADP</keyword>
<comment type="similarity">
    <text evidence="4">Belongs to the nitrite and sulfite reductase 4Fe-4S domain family.</text>
</comment>
<gene>
    <name evidence="19" type="ORF">BAY32_10535</name>
</gene>
<dbReference type="PANTHER" id="PTHR11493">
    <property type="entry name" value="SULFITE REDUCTASE [NADPH] SUBUNIT BETA-RELATED"/>
    <property type="match status" value="1"/>
</dbReference>
<keyword evidence="8" id="KW-0479">Metal-binding</keyword>
<dbReference type="PRINTS" id="PR00397">
    <property type="entry name" value="SIROHAEM"/>
</dbReference>
<dbReference type="InterPro" id="IPR006066">
    <property type="entry name" value="NO2/SO3_Rdtase_FeS/sirohaem_BS"/>
</dbReference>
<evidence type="ECO:0000256" key="16">
    <source>
        <dbReference type="ARBA" id="ARBA00062253"/>
    </source>
</evidence>
<evidence type="ECO:0000256" key="8">
    <source>
        <dbReference type="ARBA" id="ARBA00022723"/>
    </source>
</evidence>
<keyword evidence="10" id="KW-0560">Oxidoreductase</keyword>
<sequence>MSAKDNLSPVEKIKTSSNGLRGTLKESLLDNFTGAIREDDQNLIKFHGMYQQDDRDRREERVSKKLEWLYSFMIRLRLPGGFLTSEQWIGLNEIAGNHSTGTIKITTRQTIQLHGILKSHIKPTIQSFNLQHLDSIAACGDVNRNVTCTSNPSESPLHQEAYELAGKISELCLPKTKAYYDIWINDELVVDRKAEEDPLYQDRYLPRKLKIGIAVPPNNDVDVFINDIALIAIIENDQIVGYNIAAGGGLGSTHGNEATYARLASVLGFIDTEEKVLKAVYEIITVQRDFGNRSDRKLSRLKYTIDKLGIEQYRAEVEKRCGFSFEPAREYRFEQRKDRYGWVKNYEGKWFYTVFVEHGRVLDEAVGSQTLIENDNVDPANQTGEVNQNYYPLKSGLLKIAETGKANFRFTCNQNLIVSDVHEDDKAEIEKILEEYRITEYTEKASALRKNSVACVAFNTCSLALAEGQRYLPTLVTRIEPLLEKYGLFEEDITIRMTGCPNGCGRSPNAEIGFVGTAYGKYNLHIGGDRLGTRLNTKYKDNIGEDEILKTLDELFGIYVQKREAEETFGDFSYRYLQITK</sequence>
<keyword evidence="6" id="KW-0004">4Fe-4S</keyword>
<dbReference type="InterPro" id="IPR045169">
    <property type="entry name" value="NO2/SO3_Rdtase_4Fe4S_prot"/>
</dbReference>
<keyword evidence="13" id="KW-0198">Cysteine biosynthesis</keyword>